<dbReference type="InterPro" id="IPR058110">
    <property type="entry name" value="GCG_CRPN_dom"/>
</dbReference>
<evidence type="ECO:0000256" key="1">
    <source>
        <dbReference type="SAM" id="SignalP"/>
    </source>
</evidence>
<dbReference type="PATRIC" id="fig|449.7.peg.528"/>
<accession>A0A0A8UNR0</accession>
<reference evidence="3" key="1">
    <citation type="submission" date="2014-09" db="EMBL/GenBank/DDBJ databases">
        <authorList>
            <person name="Gomez-Valero L."/>
        </authorList>
    </citation>
    <scope>NUCLEOTIDE SEQUENCE [LARGE SCALE GENOMIC DNA]</scope>
    <source>
        <strain evidence="3">ATCC35250</strain>
    </source>
</reference>
<evidence type="ECO:0000313" key="2">
    <source>
        <dbReference type="EMBL" id="CEK10403.1"/>
    </source>
</evidence>
<dbReference type="AlphaFoldDB" id="A0A0A8UNR0"/>
<feature type="signal peptide" evidence="1">
    <location>
        <begin position="1"/>
        <end position="33"/>
    </location>
</feature>
<organism evidence="2 3">
    <name type="scientific">Legionella hackeliae</name>
    <dbReference type="NCBI Taxonomy" id="449"/>
    <lineage>
        <taxon>Bacteria</taxon>
        <taxon>Pseudomonadati</taxon>
        <taxon>Pseudomonadota</taxon>
        <taxon>Gammaproteobacteria</taxon>
        <taxon>Legionellales</taxon>
        <taxon>Legionellaceae</taxon>
        <taxon>Legionella</taxon>
    </lineage>
</organism>
<gene>
    <name evidence="2" type="ORF">LHA_1359</name>
</gene>
<keyword evidence="3" id="KW-1185">Reference proteome</keyword>
<dbReference type="EMBL" id="LN681225">
    <property type="protein sequence ID" value="CEK10403.1"/>
    <property type="molecule type" value="Genomic_DNA"/>
</dbReference>
<dbReference type="HOGENOM" id="CLU_2601675_0_0_6"/>
<dbReference type="RefSeq" id="WP_045105783.1">
    <property type="nucleotide sequence ID" value="NZ_LN681225.1"/>
</dbReference>
<name>A0A0A8UNR0_LEGHA</name>
<dbReference type="KEGG" id="lha:LHA_1359"/>
<dbReference type="Proteomes" id="UP000032803">
    <property type="component" value="Chromosome I"/>
</dbReference>
<proteinExistence type="predicted"/>
<evidence type="ECO:0000313" key="3">
    <source>
        <dbReference type="Proteomes" id="UP000032803"/>
    </source>
</evidence>
<dbReference type="STRING" id="449.LHA_1359"/>
<keyword evidence="1" id="KW-0732">Signal</keyword>
<protein>
    <submittedName>
        <fullName evidence="2">Uncharacterized protein</fullName>
    </submittedName>
</protein>
<sequence>MKTRSISFSKLSGPLAFGALLFIGLFYSSTTNAAQGCGFGYHMTMNGRCVPNNPGPGAIPAPGRPDCWYNYKGQLRCWR</sequence>
<feature type="chain" id="PRO_5009754218" evidence="1">
    <location>
        <begin position="34"/>
        <end position="79"/>
    </location>
</feature>
<dbReference type="NCBIfam" id="NF047412">
    <property type="entry name" value="sig_GCG_CRPN_rpt"/>
    <property type="match status" value="1"/>
</dbReference>